<evidence type="ECO:0000256" key="5">
    <source>
        <dbReference type="PROSITE-ProRule" id="PRU00560"/>
    </source>
</evidence>
<name>A0A7Y0N143_VIBAL</name>
<organism evidence="7 8">
    <name type="scientific">Vibrio alginolyticus</name>
    <dbReference type="NCBI Taxonomy" id="663"/>
    <lineage>
        <taxon>Bacteria</taxon>
        <taxon>Pseudomonadati</taxon>
        <taxon>Pseudomonadota</taxon>
        <taxon>Gammaproteobacteria</taxon>
        <taxon>Vibrionales</taxon>
        <taxon>Vibrionaceae</taxon>
        <taxon>Vibrio</taxon>
    </lineage>
</organism>
<dbReference type="GO" id="GO:0005524">
    <property type="term" value="F:ATP binding"/>
    <property type="evidence" value="ECO:0007669"/>
    <property type="project" value="UniProtKB-UniRule"/>
</dbReference>
<dbReference type="GO" id="GO:0003677">
    <property type="term" value="F:DNA binding"/>
    <property type="evidence" value="ECO:0007669"/>
    <property type="project" value="InterPro"/>
</dbReference>
<keyword evidence="1 5" id="KW-0547">Nucleotide-binding</keyword>
<dbReference type="Proteomes" id="UP000565155">
    <property type="component" value="Unassembled WGS sequence"/>
</dbReference>
<gene>
    <name evidence="7" type="ORF">HKB35_26395</name>
</gene>
<dbReference type="SUPFAM" id="SSF52540">
    <property type="entry name" value="P-loop containing nucleoside triphosphate hydrolases"/>
    <property type="match status" value="1"/>
</dbReference>
<sequence>MKLNPRQDEAVKYVSGPCLVLAGAGSGKTRVITNKIAYLVQQCGYKARNIAAVTFTNKAAREMKERVGQTLGKAESKGLMVSTFHTLGLNIIKREYKQLGLKAGCSLFD</sequence>
<evidence type="ECO:0000313" key="7">
    <source>
        <dbReference type="EMBL" id="NMR77113.1"/>
    </source>
</evidence>
<dbReference type="EMBL" id="JABCMA010000451">
    <property type="protein sequence ID" value="NMR77113.1"/>
    <property type="molecule type" value="Genomic_DNA"/>
</dbReference>
<dbReference type="InterPro" id="IPR014016">
    <property type="entry name" value="UvrD-like_ATP-bd"/>
</dbReference>
<evidence type="ECO:0000256" key="4">
    <source>
        <dbReference type="ARBA" id="ARBA00022840"/>
    </source>
</evidence>
<dbReference type="Pfam" id="PF00580">
    <property type="entry name" value="UvrD-helicase"/>
    <property type="match status" value="1"/>
</dbReference>
<dbReference type="GO" id="GO:0005829">
    <property type="term" value="C:cytosol"/>
    <property type="evidence" value="ECO:0007669"/>
    <property type="project" value="TreeGrafter"/>
</dbReference>
<evidence type="ECO:0000256" key="3">
    <source>
        <dbReference type="ARBA" id="ARBA00022806"/>
    </source>
</evidence>
<evidence type="ECO:0000259" key="6">
    <source>
        <dbReference type="PROSITE" id="PS51198"/>
    </source>
</evidence>
<evidence type="ECO:0000256" key="1">
    <source>
        <dbReference type="ARBA" id="ARBA00022741"/>
    </source>
</evidence>
<dbReference type="GO" id="GO:0043138">
    <property type="term" value="F:3'-5' DNA helicase activity"/>
    <property type="evidence" value="ECO:0007669"/>
    <property type="project" value="TreeGrafter"/>
</dbReference>
<comment type="caution">
    <text evidence="7">The sequence shown here is derived from an EMBL/GenBank/DDBJ whole genome shotgun (WGS) entry which is preliminary data.</text>
</comment>
<evidence type="ECO:0000256" key="2">
    <source>
        <dbReference type="ARBA" id="ARBA00022801"/>
    </source>
</evidence>
<dbReference type="GO" id="GO:0000725">
    <property type="term" value="P:recombinational repair"/>
    <property type="evidence" value="ECO:0007669"/>
    <property type="project" value="TreeGrafter"/>
</dbReference>
<keyword evidence="3 5" id="KW-0347">Helicase</keyword>
<protein>
    <submittedName>
        <fullName evidence="7">UvrD-helicase domain-containing protein</fullName>
    </submittedName>
</protein>
<dbReference type="Gene3D" id="3.40.50.300">
    <property type="entry name" value="P-loop containing nucleotide triphosphate hydrolases"/>
    <property type="match status" value="1"/>
</dbReference>
<dbReference type="PROSITE" id="PS51198">
    <property type="entry name" value="UVRD_HELICASE_ATP_BIND"/>
    <property type="match status" value="1"/>
</dbReference>
<feature type="non-terminal residue" evidence="7">
    <location>
        <position position="109"/>
    </location>
</feature>
<reference evidence="7 8" key="1">
    <citation type="submission" date="2020-04" db="EMBL/GenBank/DDBJ databases">
        <title>Whole-genome sequencing of Vibrio spp. from China reveals different genetic environments of blaCTX-M-14 among diverse lineages.</title>
        <authorList>
            <person name="Zheng Z."/>
            <person name="Ye L."/>
            <person name="Chen S."/>
        </authorList>
    </citation>
    <scope>NUCLEOTIDE SEQUENCE [LARGE SCALE GENOMIC DNA]</scope>
    <source>
        <strain evidence="7 8">Vb1636</strain>
    </source>
</reference>
<dbReference type="RefSeq" id="WP_169629595.1">
    <property type="nucleotide sequence ID" value="NZ_JABCMA010000451.1"/>
</dbReference>
<feature type="binding site" evidence="5">
    <location>
        <begin position="22"/>
        <end position="29"/>
    </location>
    <ligand>
        <name>ATP</name>
        <dbReference type="ChEBI" id="CHEBI:30616"/>
    </ligand>
</feature>
<dbReference type="GO" id="GO:0016787">
    <property type="term" value="F:hydrolase activity"/>
    <property type="evidence" value="ECO:0007669"/>
    <property type="project" value="UniProtKB-UniRule"/>
</dbReference>
<feature type="domain" description="UvrD-like helicase ATP-binding" evidence="6">
    <location>
        <begin position="1"/>
        <end position="109"/>
    </location>
</feature>
<dbReference type="CDD" id="cd17932">
    <property type="entry name" value="DEXQc_UvrD"/>
    <property type="match status" value="1"/>
</dbReference>
<dbReference type="PANTHER" id="PTHR11070">
    <property type="entry name" value="UVRD / RECB / PCRA DNA HELICASE FAMILY MEMBER"/>
    <property type="match status" value="1"/>
</dbReference>
<dbReference type="InterPro" id="IPR000212">
    <property type="entry name" value="DNA_helicase_UvrD/REP"/>
</dbReference>
<keyword evidence="2 5" id="KW-0378">Hydrolase</keyword>
<dbReference type="AlphaFoldDB" id="A0A7Y0N143"/>
<accession>A0A7Y0N143</accession>
<dbReference type="InterPro" id="IPR027417">
    <property type="entry name" value="P-loop_NTPase"/>
</dbReference>
<dbReference type="PANTHER" id="PTHR11070:SF64">
    <property type="entry name" value="ATP-DEPENDENT DNA HELICASE REP"/>
    <property type="match status" value="1"/>
</dbReference>
<proteinExistence type="predicted"/>
<keyword evidence="4 5" id="KW-0067">ATP-binding</keyword>
<evidence type="ECO:0000313" key="8">
    <source>
        <dbReference type="Proteomes" id="UP000565155"/>
    </source>
</evidence>